<feature type="compositionally biased region" description="Pro residues" evidence="1">
    <location>
        <begin position="120"/>
        <end position="131"/>
    </location>
</feature>
<evidence type="ECO:0000313" key="3">
    <source>
        <dbReference type="Proteomes" id="UP000299211"/>
    </source>
</evidence>
<protein>
    <submittedName>
        <fullName evidence="2">Uncharacterized protein</fullName>
    </submittedName>
</protein>
<organism evidence="2 3">
    <name type="scientific">Streptomyces avermitilis</name>
    <dbReference type="NCBI Taxonomy" id="33903"/>
    <lineage>
        <taxon>Bacteria</taxon>
        <taxon>Bacillati</taxon>
        <taxon>Actinomycetota</taxon>
        <taxon>Actinomycetes</taxon>
        <taxon>Kitasatosporales</taxon>
        <taxon>Streptomycetaceae</taxon>
        <taxon>Streptomyces</taxon>
    </lineage>
</organism>
<sequence length="131" mass="12918">MGGADVVRAAAWPSLPPIQRATAGSGSVADAGFGGRLTTWQNPSFTGTLSHAVLDGAPGGLVKGVLAPTARPASGLELPSLSLPVASPGEEESADGAGPLPVRRMSTPVTVSGPTGPRVAPAPPRPPGRSR</sequence>
<dbReference type="Proteomes" id="UP000299211">
    <property type="component" value="Unassembled WGS sequence"/>
</dbReference>
<feature type="region of interest" description="Disordered" evidence="1">
    <location>
        <begin position="71"/>
        <end position="131"/>
    </location>
</feature>
<feature type="region of interest" description="Disordered" evidence="1">
    <location>
        <begin position="12"/>
        <end position="38"/>
    </location>
</feature>
<name>A0A4D4MJ81_STRAX</name>
<evidence type="ECO:0000313" key="2">
    <source>
        <dbReference type="EMBL" id="GDY71744.1"/>
    </source>
</evidence>
<gene>
    <name evidence="2" type="ORF">SAV31267_012290</name>
</gene>
<reference evidence="2 3" key="1">
    <citation type="submission" date="2019-04" db="EMBL/GenBank/DDBJ databases">
        <title>Draft genome sequences of Streptomyces avermitilis ATCC 31267.</title>
        <authorList>
            <person name="Komaki H."/>
            <person name="Tamura T."/>
            <person name="Hosoyama A."/>
        </authorList>
    </citation>
    <scope>NUCLEOTIDE SEQUENCE [LARGE SCALE GENOMIC DNA]</scope>
    <source>
        <strain evidence="2 3">ATCC 31267</strain>
    </source>
</reference>
<evidence type="ECO:0000256" key="1">
    <source>
        <dbReference type="SAM" id="MobiDB-lite"/>
    </source>
</evidence>
<accession>A0A4D4MJ81</accession>
<proteinExistence type="predicted"/>
<comment type="caution">
    <text evidence="2">The sequence shown here is derived from an EMBL/GenBank/DDBJ whole genome shotgun (WGS) entry which is preliminary data.</text>
</comment>
<dbReference type="EMBL" id="BJHY01000001">
    <property type="protein sequence ID" value="GDY71744.1"/>
    <property type="molecule type" value="Genomic_DNA"/>
</dbReference>
<dbReference type="AlphaFoldDB" id="A0A4D4MJ81"/>